<evidence type="ECO:0000256" key="1">
    <source>
        <dbReference type="SAM" id="MobiDB-lite"/>
    </source>
</evidence>
<gene>
    <name evidence="2" type="ORF">SODALDRAFT_41511</name>
</gene>
<organism evidence="2 3">
    <name type="scientific">Sodiomyces alkalinus (strain CBS 110278 / VKM F-3762 / F11)</name>
    <name type="common">Alkaliphilic filamentous fungus</name>
    <dbReference type="NCBI Taxonomy" id="1314773"/>
    <lineage>
        <taxon>Eukaryota</taxon>
        <taxon>Fungi</taxon>
        <taxon>Dikarya</taxon>
        <taxon>Ascomycota</taxon>
        <taxon>Pezizomycotina</taxon>
        <taxon>Sordariomycetes</taxon>
        <taxon>Hypocreomycetidae</taxon>
        <taxon>Glomerellales</taxon>
        <taxon>Plectosphaerellaceae</taxon>
        <taxon>Sodiomyces</taxon>
    </lineage>
</organism>
<dbReference type="OrthoDB" id="8064436at2759"/>
<dbReference type="AlphaFoldDB" id="A0A3N2Q9T8"/>
<name>A0A3N2Q9T8_SODAK</name>
<evidence type="ECO:0000313" key="3">
    <source>
        <dbReference type="Proteomes" id="UP000272025"/>
    </source>
</evidence>
<feature type="compositionally biased region" description="Polar residues" evidence="1">
    <location>
        <begin position="310"/>
        <end position="335"/>
    </location>
</feature>
<dbReference type="PANTHER" id="PTHR42067:SF1">
    <property type="entry name" value="MITOTIC APPARATUS PROTEIN P62"/>
    <property type="match status" value="1"/>
</dbReference>
<evidence type="ECO:0000313" key="2">
    <source>
        <dbReference type="EMBL" id="ROT43533.1"/>
    </source>
</evidence>
<dbReference type="SUPFAM" id="SSF58022">
    <property type="entry name" value="XRCC4, C-terminal oligomerization domain"/>
    <property type="match status" value="1"/>
</dbReference>
<dbReference type="PANTHER" id="PTHR42067">
    <property type="entry name" value="YALI0C15378P"/>
    <property type="match status" value="1"/>
</dbReference>
<evidence type="ECO:0008006" key="4">
    <source>
        <dbReference type="Google" id="ProtNLM"/>
    </source>
</evidence>
<proteinExistence type="predicted"/>
<dbReference type="Gene3D" id="1.20.5.370">
    <property type="match status" value="1"/>
</dbReference>
<protein>
    <recommendedName>
        <fullName evidence="4">Mitotic apparatus protein p62</fullName>
    </recommendedName>
</protein>
<dbReference type="GeneID" id="39583827"/>
<feature type="compositionally biased region" description="Acidic residues" evidence="1">
    <location>
        <begin position="281"/>
        <end position="302"/>
    </location>
</feature>
<keyword evidence="3" id="KW-1185">Reference proteome</keyword>
<dbReference type="InterPro" id="IPR014751">
    <property type="entry name" value="XRCC4-like_C"/>
</dbReference>
<dbReference type="EMBL" id="ML119051">
    <property type="protein sequence ID" value="ROT43533.1"/>
    <property type="molecule type" value="Genomic_DNA"/>
</dbReference>
<feature type="compositionally biased region" description="Basic residues" evidence="1">
    <location>
        <begin position="229"/>
        <end position="240"/>
    </location>
</feature>
<dbReference type="RefSeq" id="XP_028471339.1">
    <property type="nucleotide sequence ID" value="XM_028615350.1"/>
</dbReference>
<dbReference type="Proteomes" id="UP000272025">
    <property type="component" value="Unassembled WGS sequence"/>
</dbReference>
<feature type="compositionally biased region" description="Polar residues" evidence="1">
    <location>
        <begin position="213"/>
        <end position="222"/>
    </location>
</feature>
<sequence>MSTPTILRIPRSDEQGAFVLVHASQTRSKPLDLKLVGTDGLAPYMTFLRHSQASSLMVKNSPVSEEEWLEILSGILHQEPTEGMEAVASVESESSIVITFRKQVRGVTQRLGTLELKHAPDEEIELFDWCGIAADAITQAKKALASAAAKTAELEKAGAELHRQLGELIQAKNADEAAMLERFRDLLNEKKVKIREQLRLLADATVVPNVLAQSQQSNSMKSESGKGHLAQRSRPTKRKVPAHEEAAEEDDESEGFDKMDVDSTTRTSAPEASDDQRETTDAETEAETETASEGMDEDEDEDDKRAPQPQRATSSKQSASVRQSQESKPSPQKENTPPPRRDLPFMKKKAEKRKATPPPAGSETESDDEL</sequence>
<accession>A0A3N2Q9T8</accession>
<dbReference type="STRING" id="1314773.A0A3N2Q9T8"/>
<feature type="region of interest" description="Disordered" evidence="1">
    <location>
        <begin position="213"/>
        <end position="370"/>
    </location>
</feature>
<reference evidence="2 3" key="1">
    <citation type="journal article" date="2018" name="Mol. Ecol.">
        <title>The obligate alkalophilic soda-lake fungus Sodiomyces alkalinus has shifted to a protein diet.</title>
        <authorList>
            <person name="Grum-Grzhimaylo A.A."/>
            <person name="Falkoski D.L."/>
            <person name="van den Heuvel J."/>
            <person name="Valero-Jimenez C.A."/>
            <person name="Min B."/>
            <person name="Choi I.G."/>
            <person name="Lipzen A."/>
            <person name="Daum C.G."/>
            <person name="Aanen D.K."/>
            <person name="Tsang A."/>
            <person name="Henrissat B."/>
            <person name="Bilanenko E.N."/>
            <person name="de Vries R.P."/>
            <person name="van Kan J.A.L."/>
            <person name="Grigoriev I.V."/>
            <person name="Debets A.J.M."/>
        </authorList>
    </citation>
    <scope>NUCLEOTIDE SEQUENCE [LARGE SCALE GENOMIC DNA]</scope>
    <source>
        <strain evidence="2 3">F11</strain>
    </source>
</reference>